<dbReference type="RefSeq" id="WP_058440561.1">
    <property type="nucleotide sequence ID" value="NZ_CAAAHU010000015.1"/>
</dbReference>
<dbReference type="EMBL" id="LNXV01000004">
    <property type="protein sequence ID" value="KTC86513.1"/>
    <property type="molecule type" value="Genomic_DNA"/>
</dbReference>
<keyword evidence="1" id="KW-0802">TPR repeat</keyword>
<dbReference type="SUPFAM" id="SSF48452">
    <property type="entry name" value="TPR-like"/>
    <property type="match status" value="1"/>
</dbReference>
<dbReference type="PROSITE" id="PS50005">
    <property type="entry name" value="TPR"/>
    <property type="match status" value="1"/>
</dbReference>
<protein>
    <submittedName>
        <fullName evidence="2">Uncharacterized protein</fullName>
    </submittedName>
</protein>
<comment type="caution">
    <text evidence="2">The sequence shown here is derived from an EMBL/GenBank/DDBJ whole genome shotgun (WGS) entry which is preliminary data.</text>
</comment>
<dbReference type="InterPro" id="IPR019734">
    <property type="entry name" value="TPR_rpt"/>
</dbReference>
<gene>
    <name evidence="2" type="ORF">Lbru_0454</name>
</gene>
<dbReference type="InterPro" id="IPR011990">
    <property type="entry name" value="TPR-like_helical_dom_sf"/>
</dbReference>
<keyword evidence="3" id="KW-1185">Reference proteome</keyword>
<dbReference type="PATRIC" id="fig|29422.6.peg.474"/>
<dbReference type="Proteomes" id="UP000054742">
    <property type="component" value="Unassembled WGS sequence"/>
</dbReference>
<proteinExistence type="predicted"/>
<evidence type="ECO:0000313" key="3">
    <source>
        <dbReference type="Proteomes" id="UP000054742"/>
    </source>
</evidence>
<dbReference type="AlphaFoldDB" id="A0A0W0STA7"/>
<dbReference type="OrthoDB" id="5637745at2"/>
<dbReference type="STRING" id="29422.Lbru_0454"/>
<organism evidence="2 3">
    <name type="scientific">Legionella brunensis</name>
    <dbReference type="NCBI Taxonomy" id="29422"/>
    <lineage>
        <taxon>Bacteria</taxon>
        <taxon>Pseudomonadati</taxon>
        <taxon>Pseudomonadota</taxon>
        <taxon>Gammaproteobacteria</taxon>
        <taxon>Legionellales</taxon>
        <taxon>Legionellaceae</taxon>
        <taxon>Legionella</taxon>
    </lineage>
</organism>
<evidence type="ECO:0000313" key="2">
    <source>
        <dbReference type="EMBL" id="KTC86513.1"/>
    </source>
</evidence>
<name>A0A0W0STA7_9GAMM</name>
<reference evidence="2 3" key="1">
    <citation type="submission" date="2015-11" db="EMBL/GenBank/DDBJ databases">
        <title>Genomic analysis of 38 Legionella species identifies large and diverse effector repertoires.</title>
        <authorList>
            <person name="Burstein D."/>
            <person name="Amaro F."/>
            <person name="Zusman T."/>
            <person name="Lifshitz Z."/>
            <person name="Cohen O."/>
            <person name="Gilbert J.A."/>
            <person name="Pupko T."/>
            <person name="Shuman H.A."/>
            <person name="Segal G."/>
        </authorList>
    </citation>
    <scope>NUCLEOTIDE SEQUENCE [LARGE SCALE GENOMIC DNA]</scope>
    <source>
        <strain evidence="2 3">ATCC 43878</strain>
    </source>
</reference>
<evidence type="ECO:0000256" key="1">
    <source>
        <dbReference type="PROSITE-ProRule" id="PRU00339"/>
    </source>
</evidence>
<sequence length="864" mass="98275">MKEVAISLNKQGKTFLKRRKEKSIKKALQKFNEAISIEPVYDEAWYNKGLAHLKLKEYPEGFMAFTVVAALNPQHLQARKQLEVIKQLKQAGEYKSDENMDKFFRPFICSQEYLKEFEQLGLDHKKISTRSFPEQIAWINQLLQFIFKYYESHNKPFVFALNQSILQPTHADKQFRLAIINHLLGTKLSYEDNSVTRILDLISSTQISTVLDDIFMDDAKIAIRMVFETIHQFSREERAKLLEFLPWGTNSWYLLEFCGSLFIPDDNITKVNESGGLPLSFHYEGDEDKNILGISEYYKALREDICIVKTAMLDIIKNDLRVLQTFFISLENRFAGREACQILPIEDLPNFRPLLWYSKHSIHFLRLLALLPNDLSIPTILAEPVGDMESITPIVQLQQLLHSSSFSNSLKGRLAFLRTMELVGEVFTTRSWGNHLKSVDYISPDMLTNLRNGFSHVEDLRSFAVIEMLEREQDVIDSLQAEFVIFKQELYGVIAQRQSHFPKWPTISSGFSTWEKPVSEYWQAVKKYYEIPLSFNDTPYAPNQALLNEDDIKTVLTAIKPIRPGFMGDVVKMLRGQVPFITIKSDGLLDTLSPRDKRPIMKLLSKAESVYKDAKKVAKNAAVLESATRRRKQEATIRSIMATKYPTIEKFGLKLFEELKIGAGETKDDKVSVSSLVDRLKNRMGVLEQLLVESELLKRTPLLKKEILETVLSKDIELLLSTSYLIAQIISIANELASREVLNLIDPVLNKRLPMMIGLRNALEHSDPIQDSAELALHHMKSKIPQALASIMVDLINDHMPVLMTVDGGAIVAPVLNNGGVRIKQGKAMDATAFAMPGNNPAGFFSVSTADSEQPITSLTAEYS</sequence>
<accession>A0A0W0STA7</accession>
<feature type="repeat" description="TPR" evidence="1">
    <location>
        <begin position="42"/>
        <end position="75"/>
    </location>
</feature>
<dbReference type="Gene3D" id="1.25.40.10">
    <property type="entry name" value="Tetratricopeptide repeat domain"/>
    <property type="match status" value="1"/>
</dbReference>